<dbReference type="SUPFAM" id="SSF51206">
    <property type="entry name" value="cAMP-binding domain-like"/>
    <property type="match status" value="1"/>
</dbReference>
<protein>
    <submittedName>
        <fullName evidence="3">CRP-like cAMP-binding protein</fullName>
    </submittedName>
    <submittedName>
        <fullName evidence="2">Cyclic nucleotide-binding protein</fullName>
    </submittedName>
</protein>
<dbReference type="InterPro" id="IPR014710">
    <property type="entry name" value="RmlC-like_jellyroll"/>
</dbReference>
<dbReference type="EMBL" id="JAVDPY010000003">
    <property type="protein sequence ID" value="MDR6333408.1"/>
    <property type="molecule type" value="Genomic_DNA"/>
</dbReference>
<dbReference type="GO" id="GO:0005886">
    <property type="term" value="C:plasma membrane"/>
    <property type="evidence" value="ECO:0007669"/>
    <property type="project" value="TreeGrafter"/>
</dbReference>
<accession>A0A9W6CJK6</accession>
<dbReference type="CDD" id="cd00038">
    <property type="entry name" value="CAP_ED"/>
    <property type="match status" value="1"/>
</dbReference>
<dbReference type="Pfam" id="PF00027">
    <property type="entry name" value="cNMP_binding"/>
    <property type="match status" value="1"/>
</dbReference>
<dbReference type="GO" id="GO:0005249">
    <property type="term" value="F:voltage-gated potassium channel activity"/>
    <property type="evidence" value="ECO:0007669"/>
    <property type="project" value="TreeGrafter"/>
</dbReference>
<dbReference type="Proteomes" id="UP001144397">
    <property type="component" value="Unassembled WGS sequence"/>
</dbReference>
<dbReference type="SMART" id="SM00100">
    <property type="entry name" value="cNMP"/>
    <property type="match status" value="1"/>
</dbReference>
<dbReference type="RefSeq" id="WP_024281374.1">
    <property type="nucleotide sequence ID" value="NZ_BSDO01000001.1"/>
</dbReference>
<dbReference type="Proteomes" id="UP001245370">
    <property type="component" value="Unassembled WGS sequence"/>
</dbReference>
<dbReference type="InterPro" id="IPR000595">
    <property type="entry name" value="cNMP-bd_dom"/>
</dbReference>
<proteinExistence type="predicted"/>
<comment type="caution">
    <text evidence="2">The sequence shown here is derived from an EMBL/GenBank/DDBJ whole genome shotgun (WGS) entry which is preliminary data.</text>
</comment>
<keyword evidence="5" id="KW-1185">Reference proteome</keyword>
<dbReference type="AlphaFoldDB" id="A0A9W6CJK6"/>
<dbReference type="PANTHER" id="PTHR10217:SF435">
    <property type="entry name" value="POTASSIUM VOLTAGE-GATED CHANNEL PROTEIN EAG"/>
    <property type="match status" value="1"/>
</dbReference>
<evidence type="ECO:0000313" key="4">
    <source>
        <dbReference type="Proteomes" id="UP001144397"/>
    </source>
</evidence>
<reference evidence="3 5" key="2">
    <citation type="submission" date="2023-07" db="EMBL/GenBank/DDBJ databases">
        <title>Genomic Encyclopedia of Type Strains, Phase IV (KMG-IV): sequencing the most valuable type-strain genomes for metagenomic binning, comparative biology and taxonomic classification.</title>
        <authorList>
            <person name="Goeker M."/>
        </authorList>
    </citation>
    <scope>NUCLEOTIDE SEQUENCE [LARGE SCALE GENOMIC DNA]</scope>
    <source>
        <strain evidence="3 5">DSM 338</strain>
    </source>
</reference>
<sequence length="159" mass="17684">MSIDRDIALLRGVATFDLLSDGAVRLLAQSAEEMRLAEGDVLFRANETSDGAYVVVSGRLRMLDERIPGAPRLLKQVTAGALIGETALIIPTPRPATAVAGEETVVIRLPREAFTKVLERYPEVTAKFRRAIARRLEGTLRALDGVRVKLEEHRQRRRR</sequence>
<dbReference type="GO" id="GO:0042391">
    <property type="term" value="P:regulation of membrane potential"/>
    <property type="evidence" value="ECO:0007669"/>
    <property type="project" value="TreeGrafter"/>
</dbReference>
<dbReference type="Gene3D" id="2.60.120.10">
    <property type="entry name" value="Jelly Rolls"/>
    <property type="match status" value="1"/>
</dbReference>
<name>A0A9W6CJK6_XANFL</name>
<dbReference type="InterPro" id="IPR050818">
    <property type="entry name" value="KCNH_animal-type"/>
</dbReference>
<evidence type="ECO:0000313" key="2">
    <source>
        <dbReference type="EMBL" id="GLI20840.1"/>
    </source>
</evidence>
<evidence type="ECO:0000313" key="3">
    <source>
        <dbReference type="EMBL" id="MDR6333408.1"/>
    </source>
</evidence>
<reference evidence="2" key="1">
    <citation type="submission" date="2022-12" db="EMBL/GenBank/DDBJ databases">
        <title>Reference genome sequencing for broad-spectrum identification of bacterial and archaeal isolates by mass spectrometry.</title>
        <authorList>
            <person name="Sekiguchi Y."/>
            <person name="Tourlousse D.M."/>
        </authorList>
    </citation>
    <scope>NUCLEOTIDE SEQUENCE</scope>
    <source>
        <strain evidence="2">301</strain>
    </source>
</reference>
<gene>
    <name evidence="3" type="ORF">GGQ86_001878</name>
    <name evidence="2" type="ORF">XFLAVUS301_05140</name>
</gene>
<evidence type="ECO:0000313" key="5">
    <source>
        <dbReference type="Proteomes" id="UP001245370"/>
    </source>
</evidence>
<dbReference type="EMBL" id="BSDO01000001">
    <property type="protein sequence ID" value="GLI20840.1"/>
    <property type="molecule type" value="Genomic_DNA"/>
</dbReference>
<dbReference type="PANTHER" id="PTHR10217">
    <property type="entry name" value="VOLTAGE AND LIGAND GATED POTASSIUM CHANNEL"/>
    <property type="match status" value="1"/>
</dbReference>
<dbReference type="GeneID" id="95761307"/>
<organism evidence="2 4">
    <name type="scientific">Xanthobacter flavus</name>
    <dbReference type="NCBI Taxonomy" id="281"/>
    <lineage>
        <taxon>Bacteria</taxon>
        <taxon>Pseudomonadati</taxon>
        <taxon>Pseudomonadota</taxon>
        <taxon>Alphaproteobacteria</taxon>
        <taxon>Hyphomicrobiales</taxon>
        <taxon>Xanthobacteraceae</taxon>
        <taxon>Xanthobacter</taxon>
    </lineage>
</organism>
<feature type="domain" description="Cyclic nucleotide-binding" evidence="1">
    <location>
        <begin position="15"/>
        <end position="135"/>
    </location>
</feature>
<dbReference type="PROSITE" id="PS50042">
    <property type="entry name" value="CNMP_BINDING_3"/>
    <property type="match status" value="1"/>
</dbReference>
<evidence type="ECO:0000259" key="1">
    <source>
        <dbReference type="PROSITE" id="PS50042"/>
    </source>
</evidence>
<dbReference type="InterPro" id="IPR018490">
    <property type="entry name" value="cNMP-bd_dom_sf"/>
</dbReference>